<dbReference type="STRING" id="159449.B4N89_06390"/>
<keyword evidence="2" id="KW-1185">Reference proteome</keyword>
<dbReference type="Proteomes" id="UP000190037">
    <property type="component" value="Unassembled WGS sequence"/>
</dbReference>
<proteinExistence type="predicted"/>
<comment type="caution">
    <text evidence="1">The sequence shown here is derived from an EMBL/GenBank/DDBJ whole genome shotgun (WGS) entry which is preliminary data.</text>
</comment>
<gene>
    <name evidence="1" type="ORF">B4N89_06390</name>
</gene>
<dbReference type="Pfam" id="PF06089">
    <property type="entry name" value="Asparaginase_II"/>
    <property type="match status" value="1"/>
</dbReference>
<protein>
    <submittedName>
        <fullName evidence="1">Asparaginase</fullName>
    </submittedName>
</protein>
<evidence type="ECO:0000313" key="1">
    <source>
        <dbReference type="EMBL" id="OPC80635.1"/>
    </source>
</evidence>
<dbReference type="InterPro" id="IPR010349">
    <property type="entry name" value="Asparaginase_II"/>
</dbReference>
<organism evidence="1 2">
    <name type="scientific">Embleya scabrispora</name>
    <dbReference type="NCBI Taxonomy" id="159449"/>
    <lineage>
        <taxon>Bacteria</taxon>
        <taxon>Bacillati</taxon>
        <taxon>Actinomycetota</taxon>
        <taxon>Actinomycetes</taxon>
        <taxon>Kitasatosporales</taxon>
        <taxon>Streptomycetaceae</taxon>
        <taxon>Embleya</taxon>
    </lineage>
</organism>
<dbReference type="PANTHER" id="PTHR42110:SF1">
    <property type="entry name" value="L-ASPARAGINASE, PUTATIVE (AFU_ORTHOLOGUE AFUA_3G11890)-RELATED"/>
    <property type="match status" value="1"/>
</dbReference>
<reference evidence="1 2" key="1">
    <citation type="submission" date="2017-03" db="EMBL/GenBank/DDBJ databases">
        <title>Draft genome sequence of Streptomyces scabrisporus NF3, endophyte isolated from Amphipterygium adstringens.</title>
        <authorList>
            <person name="Vazquez M."/>
            <person name="Ceapa C.D."/>
            <person name="Rodriguez Luna D."/>
            <person name="Sanchez Esquivel S."/>
        </authorList>
    </citation>
    <scope>NUCLEOTIDE SEQUENCE [LARGE SCALE GENOMIC DNA]</scope>
    <source>
        <strain evidence="1 2">NF3</strain>
    </source>
</reference>
<dbReference type="OrthoDB" id="9780674at2"/>
<accession>A0A1T3NV48</accession>
<sequence>MTQAARSGDEAAFAHIPLVGVWRNGFLESVHHGTAVLTGTDGSVVEGHGAVDAPMFPRSANKPFQGLAMLRNGLDLDGELLALACASHSGEAFHLEGARRILARAGLPESALRCVPDLPLGAAQRDAWLAGGRGPERIAMNCSGKHAAMLLTCVRNGWSTEDYLAPEHPLQKAVRRAVEDVAGEPVAAVGVDGCGAPLFAISLAGLARSFGRFAGAAEGTPERRIADAMRAHPQWVAGTGRDVTDLMRAIPGLLAKDGAEAVYAVGLPDGRGAAVKIADGATRAHIVAIAALLWRMGADEQTLAPFTQSPVYGAGEVVGAIRAFPRLSEPAR</sequence>
<evidence type="ECO:0000313" key="2">
    <source>
        <dbReference type="Proteomes" id="UP000190037"/>
    </source>
</evidence>
<dbReference type="PANTHER" id="PTHR42110">
    <property type="entry name" value="L-ASPARAGINASE, PUTATIVE (AFU_ORTHOLOGUE AFUA_3G11890)-RELATED"/>
    <property type="match status" value="1"/>
</dbReference>
<dbReference type="eggNOG" id="COG4448">
    <property type="taxonomic scope" value="Bacteria"/>
</dbReference>
<name>A0A1T3NV48_9ACTN</name>
<dbReference type="EMBL" id="MWQN01000001">
    <property type="protein sequence ID" value="OPC80635.1"/>
    <property type="molecule type" value="Genomic_DNA"/>
</dbReference>
<dbReference type="AlphaFoldDB" id="A0A1T3NV48"/>